<evidence type="ECO:0000256" key="10">
    <source>
        <dbReference type="ARBA" id="ARBA00023160"/>
    </source>
</evidence>
<evidence type="ECO:0000256" key="14">
    <source>
        <dbReference type="ARBA" id="ARBA00041063"/>
    </source>
</evidence>
<dbReference type="EC" id="1.3.1.38" evidence="13"/>
<proteinExistence type="evidence at transcript level"/>
<dbReference type="Gene3D" id="3.40.50.720">
    <property type="entry name" value="NAD(P)-binding Rossmann-like Domain"/>
    <property type="match status" value="1"/>
</dbReference>
<evidence type="ECO:0000256" key="11">
    <source>
        <dbReference type="ARBA" id="ARBA00037124"/>
    </source>
</evidence>
<evidence type="ECO:0000256" key="1">
    <source>
        <dbReference type="ARBA" id="ARBA00004275"/>
    </source>
</evidence>
<evidence type="ECO:0000256" key="13">
    <source>
        <dbReference type="ARBA" id="ARBA00038849"/>
    </source>
</evidence>
<evidence type="ECO:0000313" key="21">
    <source>
        <dbReference type="EMBL" id="CAB3264771.1"/>
    </source>
</evidence>
<dbReference type="EMBL" id="LR788909">
    <property type="protein sequence ID" value="CAB3264771.1"/>
    <property type="molecule type" value="mRNA"/>
</dbReference>
<evidence type="ECO:0000256" key="6">
    <source>
        <dbReference type="ARBA" id="ARBA00022857"/>
    </source>
</evidence>
<evidence type="ECO:0000256" key="5">
    <source>
        <dbReference type="ARBA" id="ARBA00022832"/>
    </source>
</evidence>
<dbReference type="PANTHER" id="PTHR24317:SF7">
    <property type="entry name" value="PEROXISOMAL TRANS-2-ENOYL-COA REDUCTASE"/>
    <property type="match status" value="1"/>
</dbReference>
<comment type="catalytic activity">
    <reaction evidence="20">
        <text>(2E)-octenoyl-CoA + NADPH + H(+) = octanoyl-CoA + NADP(+)</text>
        <dbReference type="Rhea" id="RHEA:44952"/>
        <dbReference type="ChEBI" id="CHEBI:15378"/>
        <dbReference type="ChEBI" id="CHEBI:57386"/>
        <dbReference type="ChEBI" id="CHEBI:57783"/>
        <dbReference type="ChEBI" id="CHEBI:58349"/>
        <dbReference type="ChEBI" id="CHEBI:62242"/>
    </reaction>
    <physiologicalReaction direction="left-to-right" evidence="20">
        <dbReference type="Rhea" id="RHEA:44953"/>
    </physiologicalReaction>
</comment>
<evidence type="ECO:0000256" key="12">
    <source>
        <dbReference type="ARBA" id="ARBA00038622"/>
    </source>
</evidence>
<sequence>MNVCSVFKLNLFAGKVAIVTGGGTGIGATITQELAHLGCDVVIASRSEEKLRHAAEKFNSNPKLTGKVSYIPCNVRKEDQVKNLMHTVVKQFGKIDFLVNNSGGQFFCPAEEISKKGWNAVIDTNLTGTFLCCQHAFQSWMGENGGTIVNIIANMWRGFPVFCHTGAARSAVDNLTKTLALEWADKGIRINSVAPGTIYSETAAANYPRDIFSEAIKLQPTGRLGGPEEISGIVCFLLSPAAAFLTGETVKVDGAESLYKCLLQIPMHNQLPAWKWDKSKL</sequence>
<gene>
    <name evidence="21" type="primary">Pecr-002</name>
</gene>
<dbReference type="Pfam" id="PF13561">
    <property type="entry name" value="adh_short_C2"/>
    <property type="match status" value="1"/>
</dbReference>
<reference evidence="21" key="1">
    <citation type="submission" date="2020-04" db="EMBL/GenBank/DDBJ databases">
        <authorList>
            <person name="Neveu A P."/>
        </authorList>
    </citation>
    <scope>NUCLEOTIDE SEQUENCE</scope>
    <source>
        <tissue evidence="21">Whole embryo</tissue>
    </source>
</reference>
<comment type="pathway">
    <text evidence="2">Lipid metabolism.</text>
</comment>
<evidence type="ECO:0000256" key="8">
    <source>
        <dbReference type="ARBA" id="ARBA00023098"/>
    </source>
</evidence>
<evidence type="ECO:0000256" key="2">
    <source>
        <dbReference type="ARBA" id="ARBA00005189"/>
    </source>
</evidence>
<comment type="catalytic activity">
    <reaction evidence="16">
        <text>(2E)-tetradecenoyl-CoA + NADPH + H(+) = tetradecanoyl-CoA + NADP(+)</text>
        <dbReference type="Rhea" id="RHEA:44968"/>
        <dbReference type="ChEBI" id="CHEBI:15378"/>
        <dbReference type="ChEBI" id="CHEBI:57385"/>
        <dbReference type="ChEBI" id="CHEBI:57783"/>
        <dbReference type="ChEBI" id="CHEBI:58349"/>
        <dbReference type="ChEBI" id="CHEBI:61405"/>
    </reaction>
    <physiologicalReaction direction="left-to-right" evidence="16">
        <dbReference type="Rhea" id="RHEA:44969"/>
    </physiologicalReaction>
</comment>
<evidence type="ECO:0000256" key="16">
    <source>
        <dbReference type="ARBA" id="ARBA00048686"/>
    </source>
</evidence>
<dbReference type="FunFam" id="3.40.50.720:FF:000335">
    <property type="entry name" value="Peroxisomal trans-2-enoyl-CoA reductase"/>
    <property type="match status" value="1"/>
</dbReference>
<evidence type="ECO:0000256" key="19">
    <source>
        <dbReference type="ARBA" id="ARBA00049386"/>
    </source>
</evidence>
<keyword evidence="4" id="KW-0597">Phosphoprotein</keyword>
<keyword evidence="3" id="KW-0444">Lipid biosynthesis</keyword>
<keyword evidence="8" id="KW-0443">Lipid metabolism</keyword>
<organism evidence="21">
    <name type="scientific">Phallusia mammillata</name>
    <dbReference type="NCBI Taxonomy" id="59560"/>
    <lineage>
        <taxon>Eukaryota</taxon>
        <taxon>Metazoa</taxon>
        <taxon>Chordata</taxon>
        <taxon>Tunicata</taxon>
        <taxon>Ascidiacea</taxon>
        <taxon>Phlebobranchia</taxon>
        <taxon>Ascidiidae</taxon>
        <taxon>Phallusia</taxon>
    </lineage>
</organism>
<dbReference type="InterPro" id="IPR036291">
    <property type="entry name" value="NAD(P)-bd_dom_sf"/>
</dbReference>
<keyword evidence="6" id="KW-0521">NADP</keyword>
<dbReference type="AlphaFoldDB" id="A0A6F9DNK8"/>
<dbReference type="PRINTS" id="PR00081">
    <property type="entry name" value="GDHRDH"/>
</dbReference>
<evidence type="ECO:0000256" key="4">
    <source>
        <dbReference type="ARBA" id="ARBA00022553"/>
    </source>
</evidence>
<dbReference type="InterPro" id="IPR002347">
    <property type="entry name" value="SDR_fam"/>
</dbReference>
<dbReference type="GO" id="GO:0006633">
    <property type="term" value="P:fatty acid biosynthetic process"/>
    <property type="evidence" value="ECO:0007669"/>
    <property type="project" value="UniProtKB-KW"/>
</dbReference>
<keyword evidence="10" id="KW-0275">Fatty acid biosynthesis</keyword>
<keyword evidence="7" id="KW-0560">Oxidoreductase</keyword>
<dbReference type="PRINTS" id="PR00080">
    <property type="entry name" value="SDRFAMILY"/>
</dbReference>
<evidence type="ECO:0000256" key="20">
    <source>
        <dbReference type="ARBA" id="ARBA00049559"/>
    </source>
</evidence>
<comment type="catalytic activity">
    <reaction evidence="17">
        <text>(2E)-hexenoyl-CoA + NADPH + H(+) = hexanoyl-CoA + NADP(+)</text>
        <dbReference type="Rhea" id="RHEA:44956"/>
        <dbReference type="ChEBI" id="CHEBI:15378"/>
        <dbReference type="ChEBI" id="CHEBI:57783"/>
        <dbReference type="ChEBI" id="CHEBI:58349"/>
        <dbReference type="ChEBI" id="CHEBI:62077"/>
        <dbReference type="ChEBI" id="CHEBI:62620"/>
    </reaction>
    <physiologicalReaction direction="left-to-right" evidence="17">
        <dbReference type="Rhea" id="RHEA:44957"/>
    </physiologicalReaction>
</comment>
<comment type="catalytic activity">
    <reaction evidence="19">
        <text>(2E)-decenoyl-CoA + NADPH + H(+) = decanoyl-CoA + NADP(+)</text>
        <dbReference type="Rhea" id="RHEA:44960"/>
        <dbReference type="ChEBI" id="CHEBI:15378"/>
        <dbReference type="ChEBI" id="CHEBI:57783"/>
        <dbReference type="ChEBI" id="CHEBI:58349"/>
        <dbReference type="ChEBI" id="CHEBI:61406"/>
        <dbReference type="ChEBI" id="CHEBI:61430"/>
    </reaction>
    <physiologicalReaction direction="left-to-right" evidence="19">
        <dbReference type="Rhea" id="RHEA:44961"/>
    </physiologicalReaction>
</comment>
<dbReference type="GO" id="GO:0019166">
    <property type="term" value="F:trans-2-enoyl-CoA reductase (NADPH) activity"/>
    <property type="evidence" value="ECO:0007669"/>
    <property type="project" value="UniProtKB-EC"/>
</dbReference>
<evidence type="ECO:0000256" key="18">
    <source>
        <dbReference type="ARBA" id="ARBA00049251"/>
    </source>
</evidence>
<comment type="catalytic activity">
    <reaction evidence="18">
        <text>a (2E)-enoyl-CoA + NADPH + H(+) = a 2,3-saturated acyl-CoA + NADP(+)</text>
        <dbReference type="Rhea" id="RHEA:33763"/>
        <dbReference type="ChEBI" id="CHEBI:15378"/>
        <dbReference type="ChEBI" id="CHEBI:57783"/>
        <dbReference type="ChEBI" id="CHEBI:58349"/>
        <dbReference type="ChEBI" id="CHEBI:58856"/>
        <dbReference type="ChEBI" id="CHEBI:65111"/>
        <dbReference type="EC" id="1.3.1.38"/>
    </reaction>
    <physiologicalReaction direction="left-to-right" evidence="18">
        <dbReference type="Rhea" id="RHEA:33764"/>
    </physiologicalReaction>
</comment>
<keyword evidence="5" id="KW-0276">Fatty acid metabolism</keyword>
<accession>A0A6F9DNK8</accession>
<comment type="function">
    <text evidence="11">Participates in chain elongation of fatty acids. Catalyzes the reduction of trans-2-enoyl-CoAs of varying chain lengths from 6:1 to 16:1, having maximum activity with 10:1 CoA. Has no 2,4-dienoyl-CoA reductase activity.</text>
</comment>
<name>A0A6F9DNK8_9ASCI</name>
<dbReference type="GO" id="GO:0005777">
    <property type="term" value="C:peroxisome"/>
    <property type="evidence" value="ECO:0007669"/>
    <property type="project" value="UniProtKB-SubCell"/>
</dbReference>
<comment type="catalytic activity">
    <reaction evidence="15">
        <text>(2E)-dodecenoyl-CoA + NADPH + H(+) = dodecanoyl-CoA + NADP(+)</text>
        <dbReference type="Rhea" id="RHEA:44964"/>
        <dbReference type="ChEBI" id="CHEBI:15378"/>
        <dbReference type="ChEBI" id="CHEBI:57330"/>
        <dbReference type="ChEBI" id="CHEBI:57375"/>
        <dbReference type="ChEBI" id="CHEBI:57783"/>
        <dbReference type="ChEBI" id="CHEBI:58349"/>
    </reaction>
    <physiologicalReaction direction="left-to-right" evidence="15">
        <dbReference type="Rhea" id="RHEA:44965"/>
    </physiologicalReaction>
</comment>
<evidence type="ECO:0000256" key="17">
    <source>
        <dbReference type="ARBA" id="ARBA00049108"/>
    </source>
</evidence>
<comment type="subunit">
    <text evidence="12">Interacts with PEX5, probably required to target it into peroxisomes.</text>
</comment>
<evidence type="ECO:0000256" key="9">
    <source>
        <dbReference type="ARBA" id="ARBA00023140"/>
    </source>
</evidence>
<dbReference type="SUPFAM" id="SSF51735">
    <property type="entry name" value="NAD(P)-binding Rossmann-fold domains"/>
    <property type="match status" value="1"/>
</dbReference>
<dbReference type="GO" id="GO:0033306">
    <property type="term" value="P:phytol metabolic process"/>
    <property type="evidence" value="ECO:0007669"/>
    <property type="project" value="TreeGrafter"/>
</dbReference>
<evidence type="ECO:0000256" key="3">
    <source>
        <dbReference type="ARBA" id="ARBA00022516"/>
    </source>
</evidence>
<comment type="subcellular location">
    <subcellularLocation>
        <location evidence="1">Peroxisome</location>
    </subcellularLocation>
</comment>
<protein>
    <recommendedName>
        <fullName evidence="14">Peroxisomal trans-2-enoyl-CoA reductase</fullName>
        <ecNumber evidence="13">1.3.1.38</ecNumber>
    </recommendedName>
</protein>
<dbReference type="PANTHER" id="PTHR24317">
    <property type="entry name" value="PEROXISOMAL TRANS-2-ENOYL-COA REDUCTASE"/>
    <property type="match status" value="1"/>
</dbReference>
<dbReference type="InterPro" id="IPR052388">
    <property type="entry name" value="Peroxisomal_t2-enoyl-CoA_red"/>
</dbReference>
<keyword evidence="9" id="KW-0576">Peroxisome</keyword>
<evidence type="ECO:0000256" key="7">
    <source>
        <dbReference type="ARBA" id="ARBA00023002"/>
    </source>
</evidence>
<evidence type="ECO:0000256" key="15">
    <source>
        <dbReference type="ARBA" id="ARBA00047570"/>
    </source>
</evidence>